<dbReference type="Pfam" id="PF03401">
    <property type="entry name" value="TctC"/>
    <property type="match status" value="1"/>
</dbReference>
<dbReference type="InterPro" id="IPR042100">
    <property type="entry name" value="Bug_dom1"/>
</dbReference>
<comment type="similarity">
    <text evidence="1">Belongs to the UPF0065 (bug) family.</text>
</comment>
<dbReference type="PANTHER" id="PTHR42928">
    <property type="entry name" value="TRICARBOXYLATE-BINDING PROTEIN"/>
    <property type="match status" value="1"/>
</dbReference>
<dbReference type="Proteomes" id="UP001293718">
    <property type="component" value="Unassembled WGS sequence"/>
</dbReference>
<dbReference type="CDD" id="cd13579">
    <property type="entry name" value="PBP2_Bug_NagM"/>
    <property type="match status" value="1"/>
</dbReference>
<evidence type="ECO:0000313" key="2">
    <source>
        <dbReference type="EMBL" id="MDZ5456111.1"/>
    </source>
</evidence>
<dbReference type="InterPro" id="IPR005064">
    <property type="entry name" value="BUG"/>
</dbReference>
<sequence>MTLDRRQFLAATAGGSLSLLGLLGLPRLAQAQTLVEQTRVLCGFPAGGTTDAVSRRVGERLRGSFAKISLVENKPGVGGRLAVEELKRSAPDGTTMLLSPASPITLYPHIYKSLSYGINDFIPVSTACSINFALAVGPAVPDSVKTLKDFLAWAKANPSKASYATPGAGTPNHFVAALLAKESGVDLNHVPYRGSAPGVQDLVGGQIAAMSSPIGDHLPYIKNGKVRVLATSGAQRSRFLPDVPTYAEQGFKSLVMQEWYGFFLPLKTPAEVVNRAAAAIKAAVSTQDTIDAFAQLGLEAGANTPEDIARAVREENAAWGPIVKKVGFTPEA</sequence>
<proteinExistence type="inferred from homology"/>
<dbReference type="EMBL" id="JAXOJX010000006">
    <property type="protein sequence ID" value="MDZ5456111.1"/>
    <property type="molecule type" value="Genomic_DNA"/>
</dbReference>
<reference evidence="2 3" key="1">
    <citation type="submission" date="2023-11" db="EMBL/GenBank/DDBJ databases">
        <title>Draft genome of Azohydromonas lata strain H1 (DSM1123), a polyhydroxyalkanoate producer.</title>
        <authorList>
            <person name="Traversa D."/>
            <person name="D'Addabbo P."/>
            <person name="Pazzani C."/>
            <person name="Manzari C."/>
            <person name="Chiara M."/>
            <person name="Scrascia M."/>
        </authorList>
    </citation>
    <scope>NUCLEOTIDE SEQUENCE [LARGE SCALE GENOMIC DNA]</scope>
    <source>
        <strain evidence="2 3">H1</strain>
    </source>
</reference>
<accession>A0ABU5IBY9</accession>
<dbReference type="InterPro" id="IPR006311">
    <property type="entry name" value="TAT_signal"/>
</dbReference>
<gene>
    <name evidence="2" type="ORF">SM757_05955</name>
</gene>
<dbReference type="SUPFAM" id="SSF53850">
    <property type="entry name" value="Periplasmic binding protein-like II"/>
    <property type="match status" value="1"/>
</dbReference>
<evidence type="ECO:0000256" key="1">
    <source>
        <dbReference type="ARBA" id="ARBA00006987"/>
    </source>
</evidence>
<dbReference type="Gene3D" id="3.40.190.150">
    <property type="entry name" value="Bordetella uptake gene, domain 1"/>
    <property type="match status" value="1"/>
</dbReference>
<organism evidence="2 3">
    <name type="scientific">Azohydromonas lata</name>
    <dbReference type="NCBI Taxonomy" id="45677"/>
    <lineage>
        <taxon>Bacteria</taxon>
        <taxon>Pseudomonadati</taxon>
        <taxon>Pseudomonadota</taxon>
        <taxon>Betaproteobacteria</taxon>
        <taxon>Burkholderiales</taxon>
        <taxon>Sphaerotilaceae</taxon>
        <taxon>Azohydromonas</taxon>
    </lineage>
</organism>
<name>A0ABU5IBY9_9BURK</name>
<evidence type="ECO:0000313" key="3">
    <source>
        <dbReference type="Proteomes" id="UP001293718"/>
    </source>
</evidence>
<dbReference type="PIRSF" id="PIRSF017082">
    <property type="entry name" value="YflP"/>
    <property type="match status" value="1"/>
</dbReference>
<dbReference type="PROSITE" id="PS51318">
    <property type="entry name" value="TAT"/>
    <property type="match status" value="1"/>
</dbReference>
<keyword evidence="3" id="KW-1185">Reference proteome</keyword>
<comment type="caution">
    <text evidence="2">The sequence shown here is derived from an EMBL/GenBank/DDBJ whole genome shotgun (WGS) entry which is preliminary data.</text>
</comment>
<protein>
    <submittedName>
        <fullName evidence="2">Bug family tripartite tricarboxylate transporter substrate binding protein</fullName>
    </submittedName>
</protein>
<dbReference type="RefSeq" id="WP_322464764.1">
    <property type="nucleotide sequence ID" value="NZ_JAXOJX010000006.1"/>
</dbReference>
<dbReference type="PANTHER" id="PTHR42928:SF5">
    <property type="entry name" value="BLR1237 PROTEIN"/>
    <property type="match status" value="1"/>
</dbReference>
<dbReference type="Gene3D" id="3.40.190.10">
    <property type="entry name" value="Periplasmic binding protein-like II"/>
    <property type="match status" value="1"/>
</dbReference>